<dbReference type="AlphaFoldDB" id="A0A5C7BS39"/>
<organism evidence="1 2">
    <name type="scientific">Serratia marcescens</name>
    <dbReference type="NCBI Taxonomy" id="615"/>
    <lineage>
        <taxon>Bacteria</taxon>
        <taxon>Pseudomonadati</taxon>
        <taxon>Pseudomonadota</taxon>
        <taxon>Gammaproteobacteria</taxon>
        <taxon>Enterobacterales</taxon>
        <taxon>Yersiniaceae</taxon>
        <taxon>Serratia</taxon>
    </lineage>
</organism>
<evidence type="ECO:0000313" key="2">
    <source>
        <dbReference type="Proteomes" id="UP000321126"/>
    </source>
</evidence>
<reference evidence="1 2" key="1">
    <citation type="submission" date="2019-07" db="EMBL/GenBank/DDBJ databases">
        <title>Serratia strains were isolated from fresh produce.</title>
        <authorList>
            <person name="Cho G.-S."/>
            <person name="Stein M."/>
            <person name="Lee W."/>
            <person name="Suh S.H."/>
            <person name="Franz C.M.A.P."/>
        </authorList>
    </citation>
    <scope>NUCLEOTIDE SEQUENCE [LARGE SCALE GENOMIC DNA]</scope>
    <source>
        <strain evidence="1 2">S16</strain>
    </source>
</reference>
<sequence length="61" mass="6832">MTYIFLIIVVSSQSMSMQVQPMQDMAQCKAAIKAIDIASEKSTWSENIPQINNIKCVEVKP</sequence>
<accession>A0A5C7BS39</accession>
<comment type="caution">
    <text evidence="1">The sequence shown here is derived from an EMBL/GenBank/DDBJ whole genome shotgun (WGS) entry which is preliminary data.</text>
</comment>
<gene>
    <name evidence="1" type="ORF">FOT62_23510</name>
</gene>
<evidence type="ECO:0000313" key="1">
    <source>
        <dbReference type="EMBL" id="TXE26197.1"/>
    </source>
</evidence>
<name>A0A5C7BS39_SERMA</name>
<protein>
    <submittedName>
        <fullName evidence="1">Uncharacterized protein</fullName>
    </submittedName>
</protein>
<proteinExistence type="predicted"/>
<dbReference type="RefSeq" id="WP_147882701.1">
    <property type="nucleotide sequence ID" value="NZ_VOUQ01000022.1"/>
</dbReference>
<dbReference type="EMBL" id="VOUQ01000022">
    <property type="protein sequence ID" value="TXE26197.1"/>
    <property type="molecule type" value="Genomic_DNA"/>
</dbReference>
<dbReference type="Proteomes" id="UP000321126">
    <property type="component" value="Unassembled WGS sequence"/>
</dbReference>